<evidence type="ECO:0000256" key="1">
    <source>
        <dbReference type="SAM" id="MobiDB-lite"/>
    </source>
</evidence>
<gene>
    <name evidence="4" type="ORF">GO499_05935</name>
</gene>
<sequence length="490" mass="49989">MTGAESDSATSGVKRAGTGKIIAVVLLLFGVIGYVADPLGWRTMPDDASPETAQGTETPVQAATVASDGAAADGTAAATGSESDAPAIAGSEDAAETVSAEETTTARPSTTDETGEQPTAVPAVEDIVGETPSPDAAQSPGEGEEVAVATTEPGSDANASAEDEAAEATAPVATSDIGEEIAATTPADSNDVVIEPGDDPEVDESEPSAAARPLTPDNEAPGLPEFDLVRVDERGGGVVAGRAEPGTVVRVMAGGSEIATAEADSRGEFVAFIQTPASNEGLILSLLAENQAGELAEGVKTVLLLPVSAEDGTEAAPAVLRKDGPGEVVRVTAPGGLGKVSSVTLDAITYDSAGAVVLSGRSPREQTIRIYVDGAAVKDVASRADGTWDAKLDEVEEGRYILRVDALAADGSVDSRVESPFQRVFPELAAQASLSEITVQPGNTLWVMAEERYGNGFSYTQIFAANRNLIRDPDLIYPGQIFSLPDAPQE</sequence>
<dbReference type="AlphaFoldDB" id="A0A6P1SZY6"/>
<dbReference type="Proteomes" id="UP000464495">
    <property type="component" value="Chromosome"/>
</dbReference>
<dbReference type="SMART" id="SM00257">
    <property type="entry name" value="LysM"/>
    <property type="match status" value="1"/>
</dbReference>
<feature type="domain" description="LysM" evidence="3">
    <location>
        <begin position="435"/>
        <end position="484"/>
    </location>
</feature>
<feature type="transmembrane region" description="Helical" evidence="2">
    <location>
        <begin position="21"/>
        <end position="41"/>
    </location>
</feature>
<dbReference type="InterPro" id="IPR036779">
    <property type="entry name" value="LysM_dom_sf"/>
</dbReference>
<feature type="compositionally biased region" description="Acidic residues" evidence="1">
    <location>
        <begin position="196"/>
        <end position="206"/>
    </location>
</feature>
<dbReference type="PROSITE" id="PS51782">
    <property type="entry name" value="LYSM"/>
    <property type="match status" value="1"/>
</dbReference>
<keyword evidence="2" id="KW-0472">Membrane</keyword>
<reference evidence="4 5" key="1">
    <citation type="submission" date="2019-12" db="EMBL/GenBank/DDBJ databases">
        <title>Complete genome sequence of Algicella marina strain 9Alg 56(T) isolated from the red alga Tichocarpus crinitus.</title>
        <authorList>
            <person name="Kim S.-G."/>
            <person name="Nedashkovskaya O.I."/>
        </authorList>
    </citation>
    <scope>NUCLEOTIDE SEQUENCE [LARGE SCALE GENOMIC DNA]</scope>
    <source>
        <strain evidence="4 5">9Alg 56</strain>
    </source>
</reference>
<feature type="compositionally biased region" description="Low complexity" evidence="1">
    <location>
        <begin position="167"/>
        <end position="176"/>
    </location>
</feature>
<dbReference type="RefSeq" id="WP_161861334.1">
    <property type="nucleotide sequence ID" value="NZ_CP046620.1"/>
</dbReference>
<dbReference type="Gene3D" id="3.10.350.10">
    <property type="entry name" value="LysM domain"/>
    <property type="match status" value="1"/>
</dbReference>
<dbReference type="CDD" id="cd00118">
    <property type="entry name" value="LysM"/>
    <property type="match status" value="1"/>
</dbReference>
<keyword evidence="5" id="KW-1185">Reference proteome</keyword>
<dbReference type="InterPro" id="IPR052196">
    <property type="entry name" value="Bact_Kbp"/>
</dbReference>
<keyword evidence="2" id="KW-1133">Transmembrane helix</keyword>
<evidence type="ECO:0000256" key="2">
    <source>
        <dbReference type="SAM" id="Phobius"/>
    </source>
</evidence>
<dbReference type="Pfam" id="PF01476">
    <property type="entry name" value="LysM"/>
    <property type="match status" value="1"/>
</dbReference>
<dbReference type="PANTHER" id="PTHR34700:SF4">
    <property type="entry name" value="PHAGE-LIKE ELEMENT PBSX PROTEIN XKDP"/>
    <property type="match status" value="1"/>
</dbReference>
<evidence type="ECO:0000313" key="5">
    <source>
        <dbReference type="Proteomes" id="UP000464495"/>
    </source>
</evidence>
<feature type="compositionally biased region" description="Low complexity" evidence="1">
    <location>
        <begin position="67"/>
        <end position="81"/>
    </location>
</feature>
<name>A0A6P1SZY6_9RHOB</name>
<dbReference type="PANTHER" id="PTHR34700">
    <property type="entry name" value="POTASSIUM BINDING PROTEIN KBP"/>
    <property type="match status" value="1"/>
</dbReference>
<accession>A0A6P1SZY6</accession>
<dbReference type="InterPro" id="IPR018392">
    <property type="entry name" value="LysM"/>
</dbReference>
<feature type="region of interest" description="Disordered" evidence="1">
    <location>
        <begin position="67"/>
        <end position="223"/>
    </location>
</feature>
<evidence type="ECO:0000313" key="4">
    <source>
        <dbReference type="EMBL" id="QHQ34766.1"/>
    </source>
</evidence>
<feature type="compositionally biased region" description="Low complexity" evidence="1">
    <location>
        <begin position="96"/>
        <end position="106"/>
    </location>
</feature>
<dbReference type="EMBL" id="CP046620">
    <property type="protein sequence ID" value="QHQ34766.1"/>
    <property type="molecule type" value="Genomic_DNA"/>
</dbReference>
<dbReference type="KEGG" id="amaq:GO499_05935"/>
<proteinExistence type="predicted"/>
<organism evidence="4 5">
    <name type="scientific">Algicella marina</name>
    <dbReference type="NCBI Taxonomy" id="2683284"/>
    <lineage>
        <taxon>Bacteria</taxon>
        <taxon>Pseudomonadati</taxon>
        <taxon>Pseudomonadota</taxon>
        <taxon>Alphaproteobacteria</taxon>
        <taxon>Rhodobacterales</taxon>
        <taxon>Paracoccaceae</taxon>
        <taxon>Algicella</taxon>
    </lineage>
</organism>
<keyword evidence="2" id="KW-0812">Transmembrane</keyword>
<evidence type="ECO:0000259" key="3">
    <source>
        <dbReference type="PROSITE" id="PS51782"/>
    </source>
</evidence>
<protein>
    <submittedName>
        <fullName evidence="4">LysM peptidoglycan-binding domain-containing protein</fullName>
    </submittedName>
</protein>